<dbReference type="AlphaFoldDB" id="C7NRS6"/>
<dbReference type="InterPro" id="IPR055690">
    <property type="entry name" value="DUF7266"/>
</dbReference>
<evidence type="ECO:0000313" key="1">
    <source>
        <dbReference type="EMBL" id="ACV13031.1"/>
    </source>
</evidence>
<dbReference type="EMBL" id="CP001687">
    <property type="protein sequence ID" value="ACV13031.1"/>
    <property type="molecule type" value="Genomic_DNA"/>
</dbReference>
<keyword evidence="2" id="KW-1185">Reference proteome</keyword>
<sequence length="137" mass="14241">MISYMLTVGIAMVLITGLFTAGSAIVEDQQDQTARTQLSIVGQQVAGSVEVADQLVRSTAARPSQLVVTRSLPERIAGSGYRIEVSGGDTVILRLMGDDLAVSTHIDAETTVTGSAQGGTIEIVHQTSSGNLVIQNG</sequence>
<gene>
    <name evidence="1" type="ordered locus">Huta_2870</name>
</gene>
<dbReference type="Pfam" id="PF23928">
    <property type="entry name" value="DUF7266"/>
    <property type="match status" value="1"/>
</dbReference>
<evidence type="ECO:0000313" key="2">
    <source>
        <dbReference type="Proteomes" id="UP000002071"/>
    </source>
</evidence>
<reference evidence="1 2" key="1">
    <citation type="journal article" date="2009" name="Stand. Genomic Sci.">
        <title>Complete genome sequence of Halorhabdus utahensis type strain (AX-2).</title>
        <authorList>
            <person name="Anderson I."/>
            <person name="Tindall B.J."/>
            <person name="Pomrenke H."/>
            <person name="Goker M."/>
            <person name="Lapidus A."/>
            <person name="Nolan M."/>
            <person name="Copeland A."/>
            <person name="Glavina Del Rio T."/>
            <person name="Chen F."/>
            <person name="Tice H."/>
            <person name="Cheng J.F."/>
            <person name="Lucas S."/>
            <person name="Chertkov O."/>
            <person name="Bruce D."/>
            <person name="Brettin T."/>
            <person name="Detter J.C."/>
            <person name="Han C."/>
            <person name="Goodwin L."/>
            <person name="Land M."/>
            <person name="Hauser L."/>
            <person name="Chang Y.J."/>
            <person name="Jeffries C.D."/>
            <person name="Pitluck S."/>
            <person name="Pati A."/>
            <person name="Mavromatis K."/>
            <person name="Ivanova N."/>
            <person name="Ovchinnikova G."/>
            <person name="Chen A."/>
            <person name="Palaniappan K."/>
            <person name="Chain P."/>
            <person name="Rohde M."/>
            <person name="Bristow J."/>
            <person name="Eisen J.A."/>
            <person name="Markowitz V."/>
            <person name="Hugenholtz P."/>
            <person name="Kyrpides N.C."/>
            <person name="Klenk H.P."/>
        </authorList>
    </citation>
    <scope>NUCLEOTIDE SEQUENCE [LARGE SCALE GENOMIC DNA]</scope>
    <source>
        <strain evidence="2">DSM 12940 / JCM 11049 / AX-2</strain>
    </source>
</reference>
<proteinExistence type="predicted"/>
<dbReference type="eggNOG" id="arCOG03926">
    <property type="taxonomic scope" value="Archaea"/>
</dbReference>
<dbReference type="STRING" id="519442.Huta_2870"/>
<name>C7NRS6_HALUD</name>
<dbReference type="KEGG" id="hut:Huta_2870"/>
<dbReference type="HOGENOM" id="CLU_120317_1_0_2"/>
<dbReference type="Proteomes" id="UP000002071">
    <property type="component" value="Chromosome"/>
</dbReference>
<accession>C7NRS6</accession>
<protein>
    <submittedName>
        <fullName evidence="1">Uncharacterized protein</fullName>
    </submittedName>
</protein>
<organism evidence="1 2">
    <name type="scientific">Halorhabdus utahensis (strain DSM 12940 / JCM 11049 / AX-2)</name>
    <dbReference type="NCBI Taxonomy" id="519442"/>
    <lineage>
        <taxon>Archaea</taxon>
        <taxon>Methanobacteriati</taxon>
        <taxon>Methanobacteriota</taxon>
        <taxon>Stenosarchaea group</taxon>
        <taxon>Halobacteria</taxon>
        <taxon>Halobacteriales</taxon>
        <taxon>Haloarculaceae</taxon>
        <taxon>Halorhabdus</taxon>
    </lineage>
</organism>